<dbReference type="SUPFAM" id="SSF47413">
    <property type="entry name" value="lambda repressor-like DNA-binding domains"/>
    <property type="match status" value="1"/>
</dbReference>
<gene>
    <name evidence="3" type="ORF">B1A74_05995</name>
</gene>
<evidence type="ECO:0000313" key="4">
    <source>
        <dbReference type="Proteomes" id="UP000189177"/>
    </source>
</evidence>
<evidence type="ECO:0000259" key="2">
    <source>
        <dbReference type="PROSITE" id="PS50943"/>
    </source>
</evidence>
<dbReference type="GO" id="GO:0003700">
    <property type="term" value="F:DNA-binding transcription factor activity"/>
    <property type="evidence" value="ECO:0007669"/>
    <property type="project" value="TreeGrafter"/>
</dbReference>
<dbReference type="Pfam" id="PF01381">
    <property type="entry name" value="HTH_3"/>
    <property type="match status" value="1"/>
</dbReference>
<reference evidence="3 4" key="1">
    <citation type="submission" date="2017-02" db="EMBL/GenBank/DDBJ databases">
        <title>Genomic diversity within the haloalkaliphilic genus Thioalkalivibrio.</title>
        <authorList>
            <person name="Ahn A.-C."/>
            <person name="Meier-Kolthoff J."/>
            <person name="Overmars L."/>
            <person name="Richter M."/>
            <person name="Woyke T."/>
            <person name="Sorokin D.Y."/>
            <person name="Muyzer G."/>
        </authorList>
    </citation>
    <scope>NUCLEOTIDE SEQUENCE [LARGE SCALE GENOMIC DNA]</scope>
    <source>
        <strain evidence="3 4">HL17</strain>
    </source>
</reference>
<dbReference type="PANTHER" id="PTHR46797">
    <property type="entry name" value="HTH-TYPE TRANSCRIPTIONAL REGULATOR"/>
    <property type="match status" value="1"/>
</dbReference>
<proteinExistence type="predicted"/>
<dbReference type="STRING" id="252474.B1A74_05995"/>
<feature type="domain" description="HTH cro/C1-type" evidence="2">
    <location>
        <begin position="71"/>
        <end position="125"/>
    </location>
</feature>
<protein>
    <submittedName>
        <fullName evidence="3">Transcriptional regulator</fullName>
    </submittedName>
</protein>
<dbReference type="GO" id="GO:0005829">
    <property type="term" value="C:cytosol"/>
    <property type="evidence" value="ECO:0007669"/>
    <property type="project" value="TreeGrafter"/>
</dbReference>
<keyword evidence="4" id="KW-1185">Reference proteome</keyword>
<dbReference type="GO" id="GO:0003677">
    <property type="term" value="F:DNA binding"/>
    <property type="evidence" value="ECO:0007669"/>
    <property type="project" value="UniProtKB-KW"/>
</dbReference>
<name>A0A1V2ZZ11_9GAMM</name>
<dbReference type="InterPro" id="IPR001387">
    <property type="entry name" value="Cro/C1-type_HTH"/>
</dbReference>
<dbReference type="OrthoDB" id="129597at2"/>
<dbReference type="Gene3D" id="1.10.260.40">
    <property type="entry name" value="lambda repressor-like DNA-binding domains"/>
    <property type="match status" value="1"/>
</dbReference>
<dbReference type="InterPro" id="IPR050807">
    <property type="entry name" value="TransReg_Diox_bact_type"/>
</dbReference>
<sequence length="130" mass="14346">MSEAVQIIERDGKPEYAVVPIDTYERLVASAEKAEDIRTFDRAMVELERGEDEVVPEAVAQRLLAGDEHPMRVWREHRGLTQESLATAAGVGKSYISQLEAGSKSGSVDAMRRIAAILEVDIEDLLPVEP</sequence>
<dbReference type="SMART" id="SM00530">
    <property type="entry name" value="HTH_XRE"/>
    <property type="match status" value="1"/>
</dbReference>
<accession>A0A1V2ZZ11</accession>
<dbReference type="PANTHER" id="PTHR46797:SF1">
    <property type="entry name" value="METHYLPHOSPHONATE SYNTHASE"/>
    <property type="match status" value="1"/>
</dbReference>
<evidence type="ECO:0000313" key="3">
    <source>
        <dbReference type="EMBL" id="OOC10347.1"/>
    </source>
</evidence>
<dbReference type="Proteomes" id="UP000189177">
    <property type="component" value="Unassembled WGS sequence"/>
</dbReference>
<evidence type="ECO:0000256" key="1">
    <source>
        <dbReference type="ARBA" id="ARBA00023125"/>
    </source>
</evidence>
<organism evidence="3 4">
    <name type="scientific">Thioalkalivibrio halophilus</name>
    <dbReference type="NCBI Taxonomy" id="252474"/>
    <lineage>
        <taxon>Bacteria</taxon>
        <taxon>Pseudomonadati</taxon>
        <taxon>Pseudomonadota</taxon>
        <taxon>Gammaproteobacteria</taxon>
        <taxon>Chromatiales</taxon>
        <taxon>Ectothiorhodospiraceae</taxon>
        <taxon>Thioalkalivibrio</taxon>
    </lineage>
</organism>
<comment type="caution">
    <text evidence="3">The sequence shown here is derived from an EMBL/GenBank/DDBJ whole genome shotgun (WGS) entry which is preliminary data.</text>
</comment>
<dbReference type="InterPro" id="IPR010982">
    <property type="entry name" value="Lambda_DNA-bd_dom_sf"/>
</dbReference>
<dbReference type="AlphaFoldDB" id="A0A1V2ZZ11"/>
<keyword evidence="1" id="KW-0238">DNA-binding</keyword>
<dbReference type="CDD" id="cd00093">
    <property type="entry name" value="HTH_XRE"/>
    <property type="match status" value="1"/>
</dbReference>
<dbReference type="EMBL" id="MUZR01000017">
    <property type="protein sequence ID" value="OOC10347.1"/>
    <property type="molecule type" value="Genomic_DNA"/>
</dbReference>
<dbReference type="RefSeq" id="WP_018946494.1">
    <property type="nucleotide sequence ID" value="NZ_MUZR01000017.1"/>
</dbReference>
<dbReference type="PROSITE" id="PS50943">
    <property type="entry name" value="HTH_CROC1"/>
    <property type="match status" value="1"/>
</dbReference>